<accession>A0ABN6REH8</accession>
<evidence type="ECO:0000313" key="2">
    <source>
        <dbReference type="Proteomes" id="UP001064971"/>
    </source>
</evidence>
<gene>
    <name evidence="1" type="ORF">DAETH_05650</name>
</gene>
<proteinExistence type="predicted"/>
<name>A0ABN6REH8_9DEIO</name>
<dbReference type="RefSeq" id="WP_264776429.1">
    <property type="nucleotide sequence ID" value="NZ_AP026560.1"/>
</dbReference>
<dbReference type="Proteomes" id="UP001064971">
    <property type="component" value="Chromosome"/>
</dbReference>
<evidence type="ECO:0000313" key="1">
    <source>
        <dbReference type="EMBL" id="BDP40596.1"/>
    </source>
</evidence>
<dbReference type="EMBL" id="AP026560">
    <property type="protein sequence ID" value="BDP40596.1"/>
    <property type="molecule type" value="Genomic_DNA"/>
</dbReference>
<keyword evidence="2" id="KW-1185">Reference proteome</keyword>
<sequence>MLSDEERRRIETEELAAARALEEREERARHQLARHAYRREVRAALRPPKSPWWLPVRWALPFLPVIAAVVFLRPVPAVNDDTTGGISNSALMDRCRAEVGARLGQADLRYPEGREAAGQFSASADGKRWDGWVSWPGHGPTDFSCSFTAADGTVQVELIQEDSP</sequence>
<organism evidence="1 2">
    <name type="scientific">Deinococcus aetherius</name>
    <dbReference type="NCBI Taxonomy" id="200252"/>
    <lineage>
        <taxon>Bacteria</taxon>
        <taxon>Thermotogati</taxon>
        <taxon>Deinococcota</taxon>
        <taxon>Deinococci</taxon>
        <taxon>Deinococcales</taxon>
        <taxon>Deinococcaceae</taxon>
        <taxon>Deinococcus</taxon>
    </lineage>
</organism>
<reference evidence="1" key="1">
    <citation type="submission" date="2022-07" db="EMBL/GenBank/DDBJ databases">
        <title>Complete Genome Sequence of the Radioresistant Bacterium Deinococcus aetherius ST0316, Isolated from the Air Dust collected in Lower Stratosphere above Japan.</title>
        <authorList>
            <person name="Satoh K."/>
            <person name="Hagiwara K."/>
            <person name="Katsumata K."/>
            <person name="Kubo A."/>
            <person name="Yokobori S."/>
            <person name="Yamagishi A."/>
            <person name="Oono Y."/>
            <person name="Narumi I."/>
        </authorList>
    </citation>
    <scope>NUCLEOTIDE SEQUENCE</scope>
    <source>
        <strain evidence="1">ST0316</strain>
    </source>
</reference>
<protein>
    <submittedName>
        <fullName evidence="1">Uncharacterized protein</fullName>
    </submittedName>
</protein>